<keyword evidence="4 8" id="KW-0418">Kinase</keyword>
<dbReference type="InterPro" id="IPR003136">
    <property type="entry name" value="Cytidylate_kin"/>
</dbReference>
<evidence type="ECO:0000313" key="10">
    <source>
        <dbReference type="EMBL" id="AAR37435.1"/>
    </source>
</evidence>
<reference evidence="10" key="1">
    <citation type="submission" date="2003-11" db="EMBL/GenBank/DDBJ databases">
        <authorList>
            <person name="Heidelberg J.F."/>
            <person name="Eisen J.A."/>
            <person name="Nelson W.C."/>
            <person name="DeLong E.F."/>
        </authorList>
    </citation>
    <scope>NUCLEOTIDE SEQUENCE</scope>
</reference>
<dbReference type="Gene3D" id="3.40.50.300">
    <property type="entry name" value="P-loop containing nucleotide triphosphate hydrolases"/>
    <property type="match status" value="1"/>
</dbReference>
<evidence type="ECO:0000256" key="6">
    <source>
        <dbReference type="ARBA" id="ARBA00047615"/>
    </source>
</evidence>
<dbReference type="EMBL" id="AY458629">
    <property type="protein sequence ID" value="AAR37435.1"/>
    <property type="molecule type" value="Genomic_DNA"/>
</dbReference>
<evidence type="ECO:0000256" key="4">
    <source>
        <dbReference type="ARBA" id="ARBA00022777"/>
    </source>
</evidence>
<name>Q6SI37_9BACT</name>
<dbReference type="EC" id="2.7.4.25" evidence="8"/>
<dbReference type="PANTHER" id="PTHR21299">
    <property type="entry name" value="CYTIDYLATE KINASE/PANTOATE-BETA-ALANINE LIGASE"/>
    <property type="match status" value="1"/>
</dbReference>
<comment type="catalytic activity">
    <reaction evidence="6 8">
        <text>dCMP + ATP = dCDP + ADP</text>
        <dbReference type="Rhea" id="RHEA:25094"/>
        <dbReference type="ChEBI" id="CHEBI:30616"/>
        <dbReference type="ChEBI" id="CHEBI:57566"/>
        <dbReference type="ChEBI" id="CHEBI:58593"/>
        <dbReference type="ChEBI" id="CHEBI:456216"/>
        <dbReference type="EC" id="2.7.4.25"/>
    </reaction>
</comment>
<comment type="subcellular location">
    <subcellularLocation>
        <location evidence="8">Cytoplasm</location>
    </subcellularLocation>
</comment>
<comment type="similarity">
    <text evidence="1 8">Belongs to the cytidylate kinase family. Type 1 subfamily.</text>
</comment>
<dbReference type="CDD" id="cd02020">
    <property type="entry name" value="CMPK"/>
    <property type="match status" value="1"/>
</dbReference>
<reference evidence="10" key="2">
    <citation type="submission" date="2003-12" db="EMBL/GenBank/DDBJ databases">
        <title>Monterey Bay Coastal Ocean Microbial Observatory environmental clone sequencing.</title>
        <authorList>
            <person name="DeLong E.F."/>
        </authorList>
    </citation>
    <scope>NUCLEOTIDE SEQUENCE</scope>
</reference>
<feature type="domain" description="Cytidylate kinase" evidence="9">
    <location>
        <begin position="8"/>
        <end position="218"/>
    </location>
</feature>
<dbReference type="GO" id="GO:0036430">
    <property type="term" value="F:CMP kinase activity"/>
    <property type="evidence" value="ECO:0007669"/>
    <property type="project" value="RHEA"/>
</dbReference>
<dbReference type="SUPFAM" id="SSF52540">
    <property type="entry name" value="P-loop containing nucleoside triphosphate hydrolases"/>
    <property type="match status" value="1"/>
</dbReference>
<accession>Q6SI37</accession>
<evidence type="ECO:0000256" key="1">
    <source>
        <dbReference type="ARBA" id="ARBA00009427"/>
    </source>
</evidence>
<evidence type="ECO:0000256" key="8">
    <source>
        <dbReference type="HAMAP-Rule" id="MF_00238"/>
    </source>
</evidence>
<keyword evidence="5 8" id="KW-0067">ATP-binding</keyword>
<dbReference type="AlphaFoldDB" id="Q6SI37"/>
<organism evidence="10">
    <name type="scientific">uncultured marine bacterium 105</name>
    <dbReference type="NCBI Taxonomy" id="257382"/>
    <lineage>
        <taxon>Bacteria</taxon>
        <taxon>environmental samples</taxon>
    </lineage>
</organism>
<dbReference type="NCBIfam" id="TIGR00017">
    <property type="entry name" value="cmk"/>
    <property type="match status" value="1"/>
</dbReference>
<dbReference type="GO" id="GO:0006220">
    <property type="term" value="P:pyrimidine nucleotide metabolic process"/>
    <property type="evidence" value="ECO:0007669"/>
    <property type="project" value="UniProtKB-UniRule"/>
</dbReference>
<dbReference type="Pfam" id="PF02224">
    <property type="entry name" value="Cytidylate_kin"/>
    <property type="match status" value="1"/>
</dbReference>
<dbReference type="GO" id="GO:0005829">
    <property type="term" value="C:cytosol"/>
    <property type="evidence" value="ECO:0007669"/>
    <property type="project" value="TreeGrafter"/>
</dbReference>
<evidence type="ECO:0000256" key="7">
    <source>
        <dbReference type="ARBA" id="ARBA00048478"/>
    </source>
</evidence>
<evidence type="ECO:0000259" key="9">
    <source>
        <dbReference type="Pfam" id="PF02224"/>
    </source>
</evidence>
<proteinExistence type="inferred from homology"/>
<dbReference type="PANTHER" id="PTHR21299:SF2">
    <property type="entry name" value="CYTIDYLATE KINASE"/>
    <property type="match status" value="1"/>
</dbReference>
<dbReference type="GO" id="GO:0005524">
    <property type="term" value="F:ATP binding"/>
    <property type="evidence" value="ECO:0007669"/>
    <property type="project" value="UniProtKB-UniRule"/>
</dbReference>
<evidence type="ECO:0000256" key="5">
    <source>
        <dbReference type="ARBA" id="ARBA00022840"/>
    </source>
</evidence>
<keyword evidence="8" id="KW-0963">Cytoplasm</keyword>
<sequence length="229" mass="24330">MEEAHTVIAIDGPSGAGKGTVARAVAAKLGYQYVDTGAMYRAVAWKASLEKVPFDDEAGLSKLTERVTFGFEDGRTFIDGDDVTEAIRTPEIDIAAAAVAKLPDVRRALVARQRALGESGGLVMEGRDIGTVVFPNATVKIYLDATADERARRRAADPAHASGRSHDLAFVATALATRDELDRTRAASPLKLAEDADFVDTTGVPVEQVVQRVLTLVHAKLGGSDSEEP</sequence>
<dbReference type="HAMAP" id="MF_00238">
    <property type="entry name" value="Cytidyl_kinase_type1"/>
    <property type="match status" value="1"/>
</dbReference>
<dbReference type="InterPro" id="IPR027417">
    <property type="entry name" value="P-loop_NTPase"/>
</dbReference>
<dbReference type="InterPro" id="IPR011994">
    <property type="entry name" value="Cytidylate_kinase_dom"/>
</dbReference>
<gene>
    <name evidence="8 10" type="primary">cmk</name>
    <name evidence="10" type="ORF">MBMO_EBAC750-01A01.9</name>
</gene>
<dbReference type="GO" id="GO:0036431">
    <property type="term" value="F:dCMP kinase activity"/>
    <property type="evidence" value="ECO:0007669"/>
    <property type="project" value="InterPro"/>
</dbReference>
<dbReference type="GO" id="GO:0015949">
    <property type="term" value="P:nucleobase-containing small molecule interconversion"/>
    <property type="evidence" value="ECO:0007669"/>
    <property type="project" value="TreeGrafter"/>
</dbReference>
<keyword evidence="3 8" id="KW-0547">Nucleotide-binding</keyword>
<evidence type="ECO:0000256" key="2">
    <source>
        <dbReference type="ARBA" id="ARBA00022679"/>
    </source>
</evidence>
<evidence type="ECO:0000256" key="3">
    <source>
        <dbReference type="ARBA" id="ARBA00022741"/>
    </source>
</evidence>
<keyword evidence="2 8" id="KW-0808">Transferase</keyword>
<feature type="binding site" evidence="8">
    <location>
        <begin position="12"/>
        <end position="20"/>
    </location>
    <ligand>
        <name>ATP</name>
        <dbReference type="ChEBI" id="CHEBI:30616"/>
    </ligand>
</feature>
<comment type="catalytic activity">
    <reaction evidence="7 8">
        <text>CMP + ATP = CDP + ADP</text>
        <dbReference type="Rhea" id="RHEA:11600"/>
        <dbReference type="ChEBI" id="CHEBI:30616"/>
        <dbReference type="ChEBI" id="CHEBI:58069"/>
        <dbReference type="ChEBI" id="CHEBI:60377"/>
        <dbReference type="ChEBI" id="CHEBI:456216"/>
        <dbReference type="EC" id="2.7.4.25"/>
    </reaction>
</comment>
<protein>
    <recommendedName>
        <fullName evidence="8">Cytidylate kinase</fullName>
        <shortName evidence="8">CK</shortName>
        <ecNumber evidence="8">2.7.4.25</ecNumber>
    </recommendedName>
    <alternativeName>
        <fullName evidence="8">Cytidine monophosphate kinase</fullName>
        <shortName evidence="8">CMP kinase</shortName>
    </alternativeName>
</protein>